<accession>A0A6I1MJP9</accession>
<dbReference type="SUPFAM" id="SSF49464">
    <property type="entry name" value="Carboxypeptidase regulatory domain-like"/>
    <property type="match status" value="1"/>
</dbReference>
<evidence type="ECO:0000256" key="1">
    <source>
        <dbReference type="ARBA" id="ARBA00007257"/>
    </source>
</evidence>
<protein>
    <recommendedName>
        <fullName evidence="6">Carboxypeptidase regulatory-like domain-containing protein</fullName>
    </recommendedName>
</protein>
<evidence type="ECO:0000256" key="3">
    <source>
        <dbReference type="ARBA" id="ARBA00022729"/>
    </source>
</evidence>
<dbReference type="InterPro" id="IPR013783">
    <property type="entry name" value="Ig-like_fold"/>
</dbReference>
<dbReference type="InterPro" id="IPR008969">
    <property type="entry name" value="CarboxyPept-like_regulatory"/>
</dbReference>
<sequence length="318" mass="34665">MQVKVDKYKLGRSAIGSMISKQQELTLNIKLKTNPNQNPNINEITTQSFISESLPEFNILQSISNPTISGKVMDSQNNPIENAVVKLMDVSLNPISNTLTDAEGNYSINTSPNIDVYTMLSIASGKILNQTNTFTLLTGESKTMNFTLLDVPIINFGNISGKLIDKTINNPIPISGGVVSLYKKINNNLTLVAMSYTDLTGVYFFNQIDPGDYTLKFNALGFIESEGTITVEKDKIAQPVNMLNDDPVAAKGIISGTILDENNLPIVGADVILYSSSENNTLTPIAFTTTNSIGRYSFMNVPNGNFVVKSNKLEMITV</sequence>
<dbReference type="OrthoDB" id="176752at2"/>
<dbReference type="EMBL" id="WHJC01000028">
    <property type="protein sequence ID" value="MPQ42933.1"/>
    <property type="molecule type" value="Genomic_DNA"/>
</dbReference>
<keyword evidence="5" id="KW-1185">Reference proteome</keyword>
<keyword evidence="3" id="KW-0732">Signal</keyword>
<dbReference type="PANTHER" id="PTHR36108">
    <property type="entry name" value="COLOSSIN-B-RELATED"/>
    <property type="match status" value="1"/>
</dbReference>
<comment type="caution">
    <text evidence="4">The sequence shown here is derived from an EMBL/GenBank/DDBJ whole genome shotgun (WGS) entry which is preliminary data.</text>
</comment>
<dbReference type="AlphaFoldDB" id="A0A6I1MJP9"/>
<name>A0A6I1MJP9_9CLOT</name>
<organism evidence="4 5">
    <name type="scientific">Clostridium tarantellae</name>
    <dbReference type="NCBI Taxonomy" id="39493"/>
    <lineage>
        <taxon>Bacteria</taxon>
        <taxon>Bacillati</taxon>
        <taxon>Bacillota</taxon>
        <taxon>Clostridia</taxon>
        <taxon>Eubacteriales</taxon>
        <taxon>Clostridiaceae</taxon>
        <taxon>Clostridium</taxon>
    </lineage>
</organism>
<dbReference type="RefSeq" id="WP_152888001.1">
    <property type="nucleotide sequence ID" value="NZ_WHJC01000028.1"/>
</dbReference>
<reference evidence="4 5" key="1">
    <citation type="submission" date="2019-10" db="EMBL/GenBank/DDBJ databases">
        <title>The Genome Sequence of Clostridium tarantellae Isolated from Fish Brain.</title>
        <authorList>
            <person name="Bano L."/>
            <person name="Kiel M."/>
            <person name="Sales G."/>
            <person name="Doxey A.C."/>
            <person name="Mansfield M.J."/>
            <person name="Schiavone M."/>
            <person name="Rossetto O."/>
            <person name="Pirazzini M."/>
            <person name="Dobrindt U."/>
            <person name="Montecucco C."/>
        </authorList>
    </citation>
    <scope>NUCLEOTIDE SEQUENCE [LARGE SCALE GENOMIC DNA]</scope>
    <source>
        <strain evidence="4 5">DSM 3997</strain>
    </source>
</reference>
<dbReference type="Proteomes" id="UP000430345">
    <property type="component" value="Unassembled WGS sequence"/>
</dbReference>
<proteinExistence type="inferred from homology"/>
<dbReference type="Gene3D" id="2.60.40.1120">
    <property type="entry name" value="Carboxypeptidase-like, regulatory domain"/>
    <property type="match status" value="2"/>
</dbReference>
<dbReference type="PANTHER" id="PTHR36108:SF13">
    <property type="entry name" value="COLOSSIN-B-RELATED"/>
    <property type="match status" value="1"/>
</dbReference>
<evidence type="ECO:0000313" key="5">
    <source>
        <dbReference type="Proteomes" id="UP000430345"/>
    </source>
</evidence>
<comment type="similarity">
    <text evidence="1">Belongs to the serine-aspartate repeat-containing protein (SDr) family.</text>
</comment>
<gene>
    <name evidence="4" type="ORF">GBZ86_04075</name>
</gene>
<dbReference type="SUPFAM" id="SSF49478">
    <property type="entry name" value="Cna protein B-type domain"/>
    <property type="match status" value="2"/>
</dbReference>
<evidence type="ECO:0008006" key="6">
    <source>
        <dbReference type="Google" id="ProtNLM"/>
    </source>
</evidence>
<keyword evidence="2" id="KW-0964">Secreted</keyword>
<dbReference type="Pfam" id="PF13620">
    <property type="entry name" value="CarboxypepD_reg"/>
    <property type="match status" value="2"/>
</dbReference>
<evidence type="ECO:0000313" key="4">
    <source>
        <dbReference type="EMBL" id="MPQ42933.1"/>
    </source>
</evidence>
<evidence type="ECO:0000256" key="2">
    <source>
        <dbReference type="ARBA" id="ARBA00022525"/>
    </source>
</evidence>
<dbReference type="Gene3D" id="2.60.40.10">
    <property type="entry name" value="Immunoglobulins"/>
    <property type="match status" value="1"/>
</dbReference>